<evidence type="ECO:0000313" key="2">
    <source>
        <dbReference type="Proteomes" id="UP000827872"/>
    </source>
</evidence>
<comment type="caution">
    <text evidence="1">The sequence shown here is derived from an EMBL/GenBank/DDBJ whole genome shotgun (WGS) entry which is preliminary data.</text>
</comment>
<organism evidence="1 2">
    <name type="scientific">Sphaerodactylus townsendi</name>
    <dbReference type="NCBI Taxonomy" id="933632"/>
    <lineage>
        <taxon>Eukaryota</taxon>
        <taxon>Metazoa</taxon>
        <taxon>Chordata</taxon>
        <taxon>Craniata</taxon>
        <taxon>Vertebrata</taxon>
        <taxon>Euteleostomi</taxon>
        <taxon>Lepidosauria</taxon>
        <taxon>Squamata</taxon>
        <taxon>Bifurcata</taxon>
        <taxon>Gekkota</taxon>
        <taxon>Sphaerodactylidae</taxon>
        <taxon>Sphaerodactylus</taxon>
    </lineage>
</organism>
<accession>A0ACB8EM12</accession>
<proteinExistence type="predicted"/>
<protein>
    <submittedName>
        <fullName evidence="1">Uncharacterized protein</fullName>
    </submittedName>
</protein>
<keyword evidence="2" id="KW-1185">Reference proteome</keyword>
<evidence type="ECO:0000313" key="1">
    <source>
        <dbReference type="EMBL" id="KAH7993310.1"/>
    </source>
</evidence>
<name>A0ACB8EM12_9SAUR</name>
<reference evidence="1" key="1">
    <citation type="submission" date="2021-08" db="EMBL/GenBank/DDBJ databases">
        <title>The first chromosome-level gecko genome reveals the dynamic sex chromosomes of Neotropical dwarf geckos (Sphaerodactylidae: Sphaerodactylus).</title>
        <authorList>
            <person name="Pinto B.J."/>
            <person name="Keating S.E."/>
            <person name="Gamble T."/>
        </authorList>
    </citation>
    <scope>NUCLEOTIDE SEQUENCE</scope>
    <source>
        <strain evidence="1">TG3544</strain>
    </source>
</reference>
<dbReference type="EMBL" id="CM037616">
    <property type="protein sequence ID" value="KAH7993310.1"/>
    <property type="molecule type" value="Genomic_DNA"/>
</dbReference>
<dbReference type="Proteomes" id="UP000827872">
    <property type="component" value="Linkage Group LG03"/>
</dbReference>
<gene>
    <name evidence="1" type="ORF">K3G42_030596</name>
</gene>
<sequence length="106" mass="11784">MLFVTCLWKSCEHLLVSACDKLHNIASSACVILQTFKFVLNMGCALLTTLLQGGMFTQELLFKNPAGPLSRYCPPFFRTCACAENLAVCVPLQQNYFSALPHTKSY</sequence>